<evidence type="ECO:0008006" key="3">
    <source>
        <dbReference type="Google" id="ProtNLM"/>
    </source>
</evidence>
<dbReference type="Pfam" id="PF08843">
    <property type="entry name" value="AbiEii"/>
    <property type="match status" value="1"/>
</dbReference>
<protein>
    <recommendedName>
        <fullName evidence="3">Nucleotidyl transferase AbiEii/AbiGii toxin family protein</fullName>
    </recommendedName>
</protein>
<organism evidence="1 2">
    <name type="scientific">Candidatus Roizmanbacteria bacterium GW2011_GWA2_37_7</name>
    <dbReference type="NCBI Taxonomy" id="1618481"/>
    <lineage>
        <taxon>Bacteria</taxon>
        <taxon>Candidatus Roizmaniibacteriota</taxon>
    </lineage>
</organism>
<name>A0A0G0K7W1_9BACT</name>
<dbReference type="Gene3D" id="3.10.450.620">
    <property type="entry name" value="JHP933, nucleotidyltransferase-like core domain"/>
    <property type="match status" value="1"/>
</dbReference>
<comment type="caution">
    <text evidence="1">The sequence shown here is derived from an EMBL/GenBank/DDBJ whole genome shotgun (WGS) entry which is preliminary data.</text>
</comment>
<sequence>MGRAQSRTEKEKTHAAIYMKSNTILNKHQSAILDRISNDDFLSGTFYFSGGTALSDMYLHHRESVDLDFFTPQLYDSQSIVSRLTSWSQDLQFTLAGEYVEPTHMYFLTFADDSKLKVDFAHYPYKQLESMKPYRNKLKVDSLRDIAANKLLTLTQRTEVKDFVDIYFLLQKFTFWNLRDDVQTKFHMEIDPFIFAGDCMEVQEFDFLPKMIQPLDLLQIQNFYKQLAVKLGKKSIE</sequence>
<proteinExistence type="predicted"/>
<dbReference type="InterPro" id="IPR014942">
    <property type="entry name" value="AbiEii"/>
</dbReference>
<accession>A0A0G0K7W1</accession>
<dbReference type="Proteomes" id="UP000034471">
    <property type="component" value="Unassembled WGS sequence"/>
</dbReference>
<evidence type="ECO:0000313" key="1">
    <source>
        <dbReference type="EMBL" id="KKQ36681.1"/>
    </source>
</evidence>
<reference evidence="1 2" key="1">
    <citation type="journal article" date="2015" name="Nature">
        <title>rRNA introns, odd ribosomes, and small enigmatic genomes across a large radiation of phyla.</title>
        <authorList>
            <person name="Brown C.T."/>
            <person name="Hug L.A."/>
            <person name="Thomas B.C."/>
            <person name="Sharon I."/>
            <person name="Castelle C.J."/>
            <person name="Singh A."/>
            <person name="Wilkins M.J."/>
            <person name="Williams K.H."/>
            <person name="Banfield J.F."/>
        </authorList>
    </citation>
    <scope>NUCLEOTIDE SEQUENCE [LARGE SCALE GENOMIC DNA]</scope>
</reference>
<dbReference type="AlphaFoldDB" id="A0A0G0K7W1"/>
<evidence type="ECO:0000313" key="2">
    <source>
        <dbReference type="Proteomes" id="UP000034471"/>
    </source>
</evidence>
<gene>
    <name evidence="1" type="ORF">US54_C0059G0012</name>
</gene>
<dbReference type="STRING" id="1618481.US54_C0059G0012"/>
<dbReference type="EMBL" id="LBTJ01000059">
    <property type="protein sequence ID" value="KKQ36681.1"/>
    <property type="molecule type" value="Genomic_DNA"/>
</dbReference>